<dbReference type="OrthoDB" id="8837947at2759"/>
<dbReference type="AlphaFoldDB" id="A0A9W9YUQ0"/>
<reference evidence="1" key="1">
    <citation type="submission" date="2023-01" db="EMBL/GenBank/DDBJ databases">
        <title>Genome assembly of the deep-sea coral Lophelia pertusa.</title>
        <authorList>
            <person name="Herrera S."/>
            <person name="Cordes E."/>
        </authorList>
    </citation>
    <scope>NUCLEOTIDE SEQUENCE</scope>
    <source>
        <strain evidence="1">USNM1676648</strain>
        <tissue evidence="1">Polyp</tissue>
    </source>
</reference>
<organism evidence="1 2">
    <name type="scientific">Desmophyllum pertusum</name>
    <dbReference type="NCBI Taxonomy" id="174260"/>
    <lineage>
        <taxon>Eukaryota</taxon>
        <taxon>Metazoa</taxon>
        <taxon>Cnidaria</taxon>
        <taxon>Anthozoa</taxon>
        <taxon>Hexacorallia</taxon>
        <taxon>Scleractinia</taxon>
        <taxon>Caryophylliina</taxon>
        <taxon>Caryophylliidae</taxon>
        <taxon>Desmophyllum</taxon>
    </lineage>
</organism>
<keyword evidence="2" id="KW-1185">Reference proteome</keyword>
<dbReference type="EMBL" id="MU826891">
    <property type="protein sequence ID" value="KAJ7369696.1"/>
    <property type="molecule type" value="Genomic_DNA"/>
</dbReference>
<evidence type="ECO:0000313" key="2">
    <source>
        <dbReference type="Proteomes" id="UP001163046"/>
    </source>
</evidence>
<dbReference type="Proteomes" id="UP001163046">
    <property type="component" value="Unassembled WGS sequence"/>
</dbReference>
<sequence>MQLEFENETIHCRIVENGHPVNRLVGHKAVEYAHAEALSSNRELKAVADTMGIGALKPGQVKGTRWLPHVSRALKSLIKPPKGDPQHDPGQYAAVLQHMEHLASASKNPDITGRAKCIVSGDERDPLPRLLPFPG</sequence>
<gene>
    <name evidence="1" type="ORF">OS493_036978</name>
</gene>
<evidence type="ECO:0000313" key="1">
    <source>
        <dbReference type="EMBL" id="KAJ7369696.1"/>
    </source>
</evidence>
<name>A0A9W9YUQ0_9CNID</name>
<accession>A0A9W9YUQ0</accession>
<protein>
    <submittedName>
        <fullName evidence="1">Uncharacterized protein</fullName>
    </submittedName>
</protein>
<proteinExistence type="predicted"/>
<comment type="caution">
    <text evidence="1">The sequence shown here is derived from an EMBL/GenBank/DDBJ whole genome shotgun (WGS) entry which is preliminary data.</text>
</comment>